<keyword evidence="6" id="KW-1185">Reference proteome</keyword>
<evidence type="ECO:0000259" key="4">
    <source>
        <dbReference type="Pfam" id="PF13600"/>
    </source>
</evidence>
<feature type="coiled-coil region" evidence="1">
    <location>
        <begin position="145"/>
        <end position="246"/>
    </location>
</feature>
<dbReference type="Proteomes" id="UP000236754">
    <property type="component" value="Unassembled WGS sequence"/>
</dbReference>
<evidence type="ECO:0000313" key="6">
    <source>
        <dbReference type="Proteomes" id="UP000236754"/>
    </source>
</evidence>
<reference evidence="5 6" key="1">
    <citation type="submission" date="2016-10" db="EMBL/GenBank/DDBJ databases">
        <authorList>
            <person name="de Groot N.N."/>
        </authorList>
    </citation>
    <scope>NUCLEOTIDE SEQUENCE [LARGE SCALE GENOMIC DNA]</scope>
    <source>
        <strain evidence="5 6">CGMCC 4.2023</strain>
    </source>
</reference>
<dbReference type="RefSeq" id="WP_103884910.1">
    <property type="nucleotide sequence ID" value="NZ_FNVU01000003.1"/>
</dbReference>
<dbReference type="PANTHER" id="PTHR31005:SF8">
    <property type="entry name" value="DUF4139 DOMAIN-CONTAINING PROTEIN"/>
    <property type="match status" value="1"/>
</dbReference>
<evidence type="ECO:0008006" key="7">
    <source>
        <dbReference type="Google" id="ProtNLM"/>
    </source>
</evidence>
<organism evidence="5 6">
    <name type="scientific">Actinacidiphila yanglinensis</name>
    <dbReference type="NCBI Taxonomy" id="310779"/>
    <lineage>
        <taxon>Bacteria</taxon>
        <taxon>Bacillati</taxon>
        <taxon>Actinomycetota</taxon>
        <taxon>Actinomycetes</taxon>
        <taxon>Kitasatosporales</taxon>
        <taxon>Streptomycetaceae</taxon>
        <taxon>Actinacidiphila</taxon>
    </lineage>
</organism>
<dbReference type="OrthoDB" id="9777444at2"/>
<gene>
    <name evidence="5" type="ORF">SAMN05216223_103134</name>
</gene>
<sequence>MTAAAKPSPADLGTQPAAAPDPSGGAGRPGALPLPITAVTCLEDRAQVERTGTVRLVAGVQRLRIGPVTPLAVDRSLRAEISAHPGDGEPAPPDPAGDGAAAPVENAPLEDAPPADTPVVAARVVDARVVRAYTPPPPGEPGADASELRRDVHDLERELREARQVEQRQENALAVIDQARTDLHRDIVQGAGAGSADPERWADRLDRVEQEAETRIGELHRLRRRLHDIGEELREAREALAATEYEPRVLTAYLELVVEAEDAGRAHLRVAHLVPCALWRPAYRATLAEDRGSVRLETDAFVWQATGEDWSGAALSLSTARPTLAATPPALTEDVLALRERSAEERRTVEVNLREEEIRTVGGESPGEATAAGVPGLPGLDDGGAVRTLSAPYPVDIPSDGRPHRVHLSSFTAPCRAERTCAPELSPLLVTTAHFANAAGHVLLAGPVDLVRGSGFVGRGELAFAGAGEEVRLAFGSEDTFRVVRHVEESRDTAGLTGINQRTVITRRVRLFVSRLDVPDGGGAQEVVIRERVPVSEVSAVEVRVRTDSSSPAPDEVDDEGIVRYTLRLGPGERREITLVHELTASSSVTGL</sequence>
<dbReference type="InterPro" id="IPR037291">
    <property type="entry name" value="DUF4139"/>
</dbReference>
<feature type="region of interest" description="Disordered" evidence="2">
    <location>
        <begin position="1"/>
        <end position="31"/>
    </location>
</feature>
<dbReference type="PANTHER" id="PTHR31005">
    <property type="entry name" value="DUF4139 DOMAIN-CONTAINING PROTEIN"/>
    <property type="match status" value="1"/>
</dbReference>
<dbReference type="EMBL" id="FNVU01000003">
    <property type="protein sequence ID" value="SEG07746.1"/>
    <property type="molecule type" value="Genomic_DNA"/>
</dbReference>
<dbReference type="Pfam" id="PF13600">
    <property type="entry name" value="DUF4140"/>
    <property type="match status" value="1"/>
</dbReference>
<dbReference type="InterPro" id="IPR025554">
    <property type="entry name" value="DUF4140"/>
</dbReference>
<accession>A0A1H5X925</accession>
<dbReference type="Pfam" id="PF13598">
    <property type="entry name" value="DUF4139"/>
    <property type="match status" value="1"/>
</dbReference>
<evidence type="ECO:0000256" key="1">
    <source>
        <dbReference type="SAM" id="Coils"/>
    </source>
</evidence>
<feature type="domain" description="DUF4139" evidence="3">
    <location>
        <begin position="268"/>
        <end position="584"/>
    </location>
</feature>
<keyword evidence="1" id="KW-0175">Coiled coil</keyword>
<evidence type="ECO:0000259" key="3">
    <source>
        <dbReference type="Pfam" id="PF13598"/>
    </source>
</evidence>
<dbReference type="InterPro" id="IPR011935">
    <property type="entry name" value="CHP02231"/>
</dbReference>
<evidence type="ECO:0000313" key="5">
    <source>
        <dbReference type="EMBL" id="SEG07746.1"/>
    </source>
</evidence>
<feature type="domain" description="DUF4140" evidence="4">
    <location>
        <begin position="39"/>
        <end position="82"/>
    </location>
</feature>
<feature type="region of interest" description="Disordered" evidence="2">
    <location>
        <begin position="82"/>
        <end position="117"/>
    </location>
</feature>
<proteinExistence type="predicted"/>
<protein>
    <recommendedName>
        <fullName evidence="7">DUF4139 domain-containing protein</fullName>
    </recommendedName>
</protein>
<dbReference type="AlphaFoldDB" id="A0A1H5X925"/>
<feature type="compositionally biased region" description="Low complexity" evidence="2">
    <location>
        <begin position="16"/>
        <end position="31"/>
    </location>
</feature>
<dbReference type="NCBIfam" id="TIGR02231">
    <property type="entry name" value="mucoidy inhibitor MuiA family protein"/>
    <property type="match status" value="1"/>
</dbReference>
<name>A0A1H5X925_9ACTN</name>
<evidence type="ECO:0000256" key="2">
    <source>
        <dbReference type="SAM" id="MobiDB-lite"/>
    </source>
</evidence>